<reference evidence="3 4" key="1">
    <citation type="submission" date="2018-08" db="EMBL/GenBank/DDBJ databases">
        <title>Henriciella mobilis sp. nov., isolated from seawater.</title>
        <authorList>
            <person name="Cheng H."/>
            <person name="Wu Y.-H."/>
            <person name="Xu X.-W."/>
            <person name="Guo L.-L."/>
        </authorList>
    </citation>
    <scope>NUCLEOTIDE SEQUENCE [LARGE SCALE GENOMIC DNA]</scope>
    <source>
        <strain evidence="3 4">JN25</strain>
    </source>
</reference>
<sequence length="319" mass="33394">MKLFGALVFVLLASSVTAACVHSAIYTSRAENRWPAVGQHVDLDDGAVHVIRAGEDGPVVLMIHGASANAREFTFTLAPRLDEGHRVLMADRPGHGYSARPDDSNELGVQAAQMAGVLEALAPGEKAVIVGHSFGGAVALRLALDYPGLVDGLVLLAPVTHDWGSGGVAWYNQYAGPPLVGPAFAQLAPIAGPAQVKNGIDDVFDPGDAPDGYYEDAGLGLLFRPSEFRANARDVNALKGELAAQQDRYGEISVPVVLFSGAKDTVINPTLHAGKIKHQIADFTLVPLADGGHMPHHSHGEAVAEAIRSLTRAGDQSSS</sequence>
<dbReference type="PROSITE" id="PS51257">
    <property type="entry name" value="PROKAR_LIPOPROTEIN"/>
    <property type="match status" value="1"/>
</dbReference>
<dbReference type="PRINTS" id="PR00111">
    <property type="entry name" value="ABHYDROLASE"/>
</dbReference>
<dbReference type="Proteomes" id="UP000266385">
    <property type="component" value="Unassembled WGS sequence"/>
</dbReference>
<organism evidence="3 4">
    <name type="scientific">Henriciella mobilis</name>
    <dbReference type="NCBI Taxonomy" id="2305467"/>
    <lineage>
        <taxon>Bacteria</taxon>
        <taxon>Pseudomonadati</taxon>
        <taxon>Pseudomonadota</taxon>
        <taxon>Alphaproteobacteria</taxon>
        <taxon>Hyphomonadales</taxon>
        <taxon>Hyphomonadaceae</taxon>
        <taxon>Henriciella</taxon>
    </lineage>
</organism>
<dbReference type="InterPro" id="IPR000639">
    <property type="entry name" value="Epox_hydrolase-like"/>
</dbReference>
<dbReference type="PANTHER" id="PTHR43798">
    <property type="entry name" value="MONOACYLGLYCEROL LIPASE"/>
    <property type="match status" value="1"/>
</dbReference>
<feature type="chain" id="PRO_5017475110" evidence="1">
    <location>
        <begin position="19"/>
        <end position="319"/>
    </location>
</feature>
<feature type="signal peptide" evidence="1">
    <location>
        <begin position="1"/>
        <end position="18"/>
    </location>
</feature>
<gene>
    <name evidence="3" type="ORF">D1223_07680</name>
</gene>
<dbReference type="RefSeq" id="WP_119375811.1">
    <property type="nucleotide sequence ID" value="NZ_QWFX01000006.1"/>
</dbReference>
<dbReference type="GO" id="GO:0047372">
    <property type="term" value="F:monoacylglycerol lipase activity"/>
    <property type="evidence" value="ECO:0007669"/>
    <property type="project" value="TreeGrafter"/>
</dbReference>
<protein>
    <submittedName>
        <fullName evidence="3">Alpha/beta hydrolase</fullName>
    </submittedName>
</protein>
<evidence type="ECO:0000313" key="4">
    <source>
        <dbReference type="Proteomes" id="UP000266385"/>
    </source>
</evidence>
<dbReference type="InterPro" id="IPR050266">
    <property type="entry name" value="AB_hydrolase_sf"/>
</dbReference>
<feature type="domain" description="AB hydrolase-1" evidence="2">
    <location>
        <begin position="60"/>
        <end position="306"/>
    </location>
</feature>
<dbReference type="Pfam" id="PF12697">
    <property type="entry name" value="Abhydrolase_6"/>
    <property type="match status" value="1"/>
</dbReference>
<accession>A0A399RIP6</accession>
<proteinExistence type="predicted"/>
<keyword evidence="1" id="KW-0732">Signal</keyword>
<dbReference type="AlphaFoldDB" id="A0A399RIP6"/>
<keyword evidence="3" id="KW-0378">Hydrolase</keyword>
<dbReference type="OrthoDB" id="9815441at2"/>
<evidence type="ECO:0000256" key="1">
    <source>
        <dbReference type="SAM" id="SignalP"/>
    </source>
</evidence>
<evidence type="ECO:0000313" key="3">
    <source>
        <dbReference type="EMBL" id="RIJ30501.1"/>
    </source>
</evidence>
<evidence type="ECO:0000259" key="2">
    <source>
        <dbReference type="Pfam" id="PF12697"/>
    </source>
</evidence>
<name>A0A399RIP6_9PROT</name>
<dbReference type="GO" id="GO:0016020">
    <property type="term" value="C:membrane"/>
    <property type="evidence" value="ECO:0007669"/>
    <property type="project" value="TreeGrafter"/>
</dbReference>
<dbReference type="EMBL" id="QWFX01000006">
    <property type="protein sequence ID" value="RIJ30501.1"/>
    <property type="molecule type" value="Genomic_DNA"/>
</dbReference>
<dbReference type="InterPro" id="IPR029058">
    <property type="entry name" value="AB_hydrolase_fold"/>
</dbReference>
<dbReference type="InterPro" id="IPR000073">
    <property type="entry name" value="AB_hydrolase_1"/>
</dbReference>
<dbReference type="PRINTS" id="PR00412">
    <property type="entry name" value="EPOXHYDRLASE"/>
</dbReference>
<dbReference type="SUPFAM" id="SSF53474">
    <property type="entry name" value="alpha/beta-Hydrolases"/>
    <property type="match status" value="1"/>
</dbReference>
<keyword evidence="4" id="KW-1185">Reference proteome</keyword>
<dbReference type="GO" id="GO:0046464">
    <property type="term" value="P:acylglycerol catabolic process"/>
    <property type="evidence" value="ECO:0007669"/>
    <property type="project" value="TreeGrafter"/>
</dbReference>
<dbReference type="Gene3D" id="3.40.50.1820">
    <property type="entry name" value="alpha/beta hydrolase"/>
    <property type="match status" value="1"/>
</dbReference>
<dbReference type="PANTHER" id="PTHR43798:SF33">
    <property type="entry name" value="HYDROLASE, PUTATIVE (AFU_ORTHOLOGUE AFUA_2G14860)-RELATED"/>
    <property type="match status" value="1"/>
</dbReference>
<comment type="caution">
    <text evidence="3">The sequence shown here is derived from an EMBL/GenBank/DDBJ whole genome shotgun (WGS) entry which is preliminary data.</text>
</comment>